<dbReference type="InterPro" id="IPR012334">
    <property type="entry name" value="Pectin_lyas_fold"/>
</dbReference>
<keyword evidence="3" id="KW-1185">Reference proteome</keyword>
<accession>A0A927CA01</accession>
<dbReference type="PROSITE" id="PS51318">
    <property type="entry name" value="TAT"/>
    <property type="match status" value="1"/>
</dbReference>
<feature type="domain" description="Rhamnogalacturonase A/B/Epimerase-like pectate lyase" evidence="1">
    <location>
        <begin position="141"/>
        <end position="372"/>
    </location>
</feature>
<evidence type="ECO:0000259" key="1">
    <source>
        <dbReference type="Pfam" id="PF12708"/>
    </source>
</evidence>
<dbReference type="InterPro" id="IPR006311">
    <property type="entry name" value="TAT_signal"/>
</dbReference>
<dbReference type="Gene3D" id="2.160.20.10">
    <property type="entry name" value="Single-stranded right-handed beta-helix, Pectin lyase-like"/>
    <property type="match status" value="1"/>
</dbReference>
<sequence length="488" mass="52982">MKEQMNPIESGEEDSHQAASSMVSRRKLLVSLGLAGAAAVSSSLGSAYGNGASLVTEAVYGNSNKIKPKELMQMDYCVVSTIVALRAETNPSADLLYYVTDEGQEGFFRYDPADTATADNLGTVLVSSSGARFKRIIETEYVSVKWFGAKGDGSSDDFQSIQNAINAIFAMGGGTVFFPKGTYIVSPYLNKWITLRNDVNLLGEGVGSVIKVKDNAGDYFTIFYGSSSAPLKNVRISKLRFDQNPQNNLTCYIDLNRKDTVYFYQFCIISYRYENVSVDNVHFDPTCGVNSVSLNSNTGYLASITDCYFNFVMARGTGDYDNSAIYVNGRNHTVMNCMFYAAPGQKARGAIETHLGQSVVSNNVMDGYYTGVNLQAGNGTDDRCDMTVSGNTISNANQGIQIGPYGTHPVKNVTVIGNTITLTNKVHRRYLTVGIASAGWTSEKTVFENITVSNNTIVFQEEFELCSSRCGLLLRSSLADSSASSSTK</sequence>
<protein>
    <recommendedName>
        <fullName evidence="1">Rhamnogalacturonase A/B/Epimerase-like pectate lyase domain-containing protein</fullName>
    </recommendedName>
</protein>
<dbReference type="SUPFAM" id="SSF51126">
    <property type="entry name" value="Pectin lyase-like"/>
    <property type="match status" value="1"/>
</dbReference>
<gene>
    <name evidence="2" type="ORF">IDH45_12770</name>
</gene>
<dbReference type="InterPro" id="IPR011050">
    <property type="entry name" value="Pectin_lyase_fold/virulence"/>
</dbReference>
<dbReference type="Pfam" id="PF12708">
    <property type="entry name" value="Pect-lyase_RHGA_epim"/>
    <property type="match status" value="1"/>
</dbReference>
<name>A0A927CA01_9BACL</name>
<dbReference type="Proteomes" id="UP000639396">
    <property type="component" value="Unassembled WGS sequence"/>
</dbReference>
<comment type="caution">
    <text evidence="2">The sequence shown here is derived from an EMBL/GenBank/DDBJ whole genome shotgun (WGS) entry which is preliminary data.</text>
</comment>
<evidence type="ECO:0000313" key="3">
    <source>
        <dbReference type="Proteomes" id="UP000639396"/>
    </source>
</evidence>
<reference evidence="2" key="1">
    <citation type="submission" date="2020-09" db="EMBL/GenBank/DDBJ databases">
        <title>A novel bacterium of genus Paenibacillus, isolated from South China Sea.</title>
        <authorList>
            <person name="Huang H."/>
            <person name="Mo K."/>
            <person name="Hu Y."/>
        </authorList>
    </citation>
    <scope>NUCLEOTIDE SEQUENCE</scope>
    <source>
        <strain evidence="2">IB182363</strain>
    </source>
</reference>
<dbReference type="EMBL" id="JACXJA010000015">
    <property type="protein sequence ID" value="MBD2862857.1"/>
    <property type="molecule type" value="Genomic_DNA"/>
</dbReference>
<dbReference type="InterPro" id="IPR024535">
    <property type="entry name" value="RHGA/B-epi-like_pectate_lyase"/>
</dbReference>
<dbReference type="AlphaFoldDB" id="A0A927CA01"/>
<evidence type="ECO:0000313" key="2">
    <source>
        <dbReference type="EMBL" id="MBD2862857.1"/>
    </source>
</evidence>
<proteinExistence type="predicted"/>
<organism evidence="2 3">
    <name type="scientific">Paenibacillus oceani</name>
    <dbReference type="NCBI Taxonomy" id="2772510"/>
    <lineage>
        <taxon>Bacteria</taxon>
        <taxon>Bacillati</taxon>
        <taxon>Bacillota</taxon>
        <taxon>Bacilli</taxon>
        <taxon>Bacillales</taxon>
        <taxon>Paenibacillaceae</taxon>
        <taxon>Paenibacillus</taxon>
    </lineage>
</organism>